<gene>
    <name evidence="10" type="primary">fluC</name>
    <name evidence="10" type="synonym">crcB</name>
    <name evidence="11" type="ordered locus">Cwoe_5763</name>
</gene>
<dbReference type="GO" id="GO:0140114">
    <property type="term" value="P:cellular detoxification of fluoride"/>
    <property type="evidence" value="ECO:0007669"/>
    <property type="project" value="UniProtKB-UniRule"/>
</dbReference>
<feature type="binding site" evidence="10">
    <location>
        <position position="79"/>
    </location>
    <ligand>
        <name>Na(+)</name>
        <dbReference type="ChEBI" id="CHEBI:29101"/>
        <note>structural</note>
    </ligand>
</feature>
<name>D3F1Y3_CONWI</name>
<evidence type="ECO:0000256" key="9">
    <source>
        <dbReference type="ARBA" id="ARBA00049940"/>
    </source>
</evidence>
<proteinExistence type="inferred from homology"/>
<keyword evidence="3 10" id="KW-0812">Transmembrane</keyword>
<dbReference type="GO" id="GO:0062054">
    <property type="term" value="F:fluoride channel activity"/>
    <property type="evidence" value="ECO:0007669"/>
    <property type="project" value="UniProtKB-UniRule"/>
</dbReference>
<keyword evidence="2 10" id="KW-1003">Cell membrane</keyword>
<evidence type="ECO:0000256" key="7">
    <source>
        <dbReference type="ARBA" id="ARBA00035120"/>
    </source>
</evidence>
<feature type="transmembrane region" description="Helical" evidence="10">
    <location>
        <begin position="69"/>
        <end position="89"/>
    </location>
</feature>
<dbReference type="NCBIfam" id="NF010812">
    <property type="entry name" value="PRK14216.1"/>
    <property type="match status" value="1"/>
</dbReference>
<keyword evidence="10" id="KW-0915">Sodium</keyword>
<keyword evidence="5 10" id="KW-0472">Membrane</keyword>
<dbReference type="GO" id="GO:0005886">
    <property type="term" value="C:plasma membrane"/>
    <property type="evidence" value="ECO:0007669"/>
    <property type="project" value="UniProtKB-SubCell"/>
</dbReference>
<evidence type="ECO:0000256" key="8">
    <source>
        <dbReference type="ARBA" id="ARBA00035585"/>
    </source>
</evidence>
<evidence type="ECO:0000256" key="10">
    <source>
        <dbReference type="HAMAP-Rule" id="MF_00454"/>
    </source>
</evidence>
<dbReference type="STRING" id="469383.Cwoe_5763"/>
<dbReference type="HAMAP" id="MF_00454">
    <property type="entry name" value="FluC"/>
    <property type="match status" value="1"/>
</dbReference>
<keyword evidence="12" id="KW-1185">Reference proteome</keyword>
<dbReference type="AlphaFoldDB" id="D3F1Y3"/>
<organism evidence="11 12">
    <name type="scientific">Conexibacter woesei (strain DSM 14684 / CCUG 47730 / CIP 108061 / JCM 11494 / NBRC 100937 / ID131577)</name>
    <dbReference type="NCBI Taxonomy" id="469383"/>
    <lineage>
        <taxon>Bacteria</taxon>
        <taxon>Bacillati</taxon>
        <taxon>Actinomycetota</taxon>
        <taxon>Thermoleophilia</taxon>
        <taxon>Solirubrobacterales</taxon>
        <taxon>Conexibacteraceae</taxon>
        <taxon>Conexibacter</taxon>
    </lineage>
</organism>
<evidence type="ECO:0000256" key="4">
    <source>
        <dbReference type="ARBA" id="ARBA00022989"/>
    </source>
</evidence>
<dbReference type="GO" id="GO:0046872">
    <property type="term" value="F:metal ion binding"/>
    <property type="evidence" value="ECO:0007669"/>
    <property type="project" value="UniProtKB-KW"/>
</dbReference>
<evidence type="ECO:0000256" key="5">
    <source>
        <dbReference type="ARBA" id="ARBA00023136"/>
    </source>
</evidence>
<comment type="activity regulation">
    <text evidence="10">Na(+) is not transported, but it plays an essential structural role and its presence is essential for fluoride channel function.</text>
</comment>
<comment type="subcellular location">
    <subcellularLocation>
        <location evidence="1 10">Cell membrane</location>
        <topology evidence="1 10">Multi-pass membrane protein</topology>
    </subcellularLocation>
</comment>
<dbReference type="PANTHER" id="PTHR28259:SF1">
    <property type="entry name" value="FLUORIDE EXPORT PROTEIN 1-RELATED"/>
    <property type="match status" value="1"/>
</dbReference>
<comment type="similarity">
    <text evidence="7 10">Belongs to the fluoride channel Fluc/FEX (TC 1.A.43) family.</text>
</comment>
<dbReference type="PANTHER" id="PTHR28259">
    <property type="entry name" value="FLUORIDE EXPORT PROTEIN 1-RELATED"/>
    <property type="match status" value="1"/>
</dbReference>
<reference evidence="12" key="2">
    <citation type="submission" date="2010-01" db="EMBL/GenBank/DDBJ databases">
        <title>The complete genome of Conexibacter woesei DSM 14684.</title>
        <authorList>
            <consortium name="US DOE Joint Genome Institute (JGI-PGF)"/>
            <person name="Lucas S."/>
            <person name="Copeland A."/>
            <person name="Lapidus A."/>
            <person name="Glavina del Rio T."/>
            <person name="Dalin E."/>
            <person name="Tice H."/>
            <person name="Bruce D."/>
            <person name="Goodwin L."/>
            <person name="Pitluck S."/>
            <person name="Kyrpides N."/>
            <person name="Mavromatis K."/>
            <person name="Ivanova N."/>
            <person name="Mikhailova N."/>
            <person name="Chertkov O."/>
            <person name="Brettin T."/>
            <person name="Detter J.C."/>
            <person name="Han C."/>
            <person name="Larimer F."/>
            <person name="Land M."/>
            <person name="Hauser L."/>
            <person name="Markowitz V."/>
            <person name="Cheng J.-F."/>
            <person name="Hugenholtz P."/>
            <person name="Woyke T."/>
            <person name="Wu D."/>
            <person name="Pukall R."/>
            <person name="Steenblock K."/>
            <person name="Schneider S."/>
            <person name="Klenk H.-P."/>
            <person name="Eisen J.A."/>
        </authorList>
    </citation>
    <scope>NUCLEOTIDE SEQUENCE [LARGE SCALE GENOMIC DNA]</scope>
    <source>
        <strain evidence="12">DSM 14684 / CIP 108061 / JCM 11494 / NBRC 100937 / ID131577</strain>
    </source>
</reference>
<sequence precursor="true">MLPRLDLRVLLAVFAGGALGTLARAGLEEAFAHDPASWPWATFAVNVAGAALLALAITRLPSRHRSAHVRAFAGPGLCGGLTTFSTFQLELVRMLDADRVGLALGYAAASVAAGLAAAALATRLASARRATPDVPARERA</sequence>
<comment type="function">
    <text evidence="9 10">Fluoride-specific ion channel. Important for reducing fluoride concentration in the cell, thus reducing its toxicity.</text>
</comment>
<feature type="transmembrane region" description="Helical" evidence="10">
    <location>
        <begin position="101"/>
        <end position="121"/>
    </location>
</feature>
<keyword evidence="4 10" id="KW-1133">Transmembrane helix</keyword>
<keyword evidence="10" id="KW-0406">Ion transport</keyword>
<dbReference type="EMBL" id="CP001854">
    <property type="protein sequence ID" value="ADB54164.1"/>
    <property type="molecule type" value="Genomic_DNA"/>
</dbReference>
<keyword evidence="10" id="KW-0479">Metal-binding</keyword>
<comment type="catalytic activity">
    <reaction evidence="8">
        <text>fluoride(in) = fluoride(out)</text>
        <dbReference type="Rhea" id="RHEA:76159"/>
        <dbReference type="ChEBI" id="CHEBI:17051"/>
    </reaction>
    <physiologicalReaction direction="left-to-right" evidence="8">
        <dbReference type="Rhea" id="RHEA:76160"/>
    </physiologicalReaction>
</comment>
<feature type="transmembrane region" description="Helical" evidence="10">
    <location>
        <begin position="35"/>
        <end position="57"/>
    </location>
</feature>
<reference evidence="11 12" key="1">
    <citation type="journal article" date="2010" name="Stand. Genomic Sci.">
        <title>Complete genome sequence of Conexibacter woesei type strain (ID131577).</title>
        <authorList>
            <person name="Pukall R."/>
            <person name="Lapidus A."/>
            <person name="Glavina Del Rio T."/>
            <person name="Copeland A."/>
            <person name="Tice H."/>
            <person name="Cheng J.-F."/>
            <person name="Lucas S."/>
            <person name="Chen F."/>
            <person name="Nolan M."/>
            <person name="Bruce D."/>
            <person name="Goodwin L."/>
            <person name="Pitluck S."/>
            <person name="Mavromatis K."/>
            <person name="Ivanova N."/>
            <person name="Ovchinnikova G."/>
            <person name="Pati A."/>
            <person name="Chen A."/>
            <person name="Palaniappan K."/>
            <person name="Land M."/>
            <person name="Hauser L."/>
            <person name="Chang Y.-J."/>
            <person name="Jeffries C.D."/>
            <person name="Chain P."/>
            <person name="Meincke L."/>
            <person name="Sims D."/>
            <person name="Brettin T."/>
            <person name="Detter J.C."/>
            <person name="Rohde M."/>
            <person name="Goeker M."/>
            <person name="Bristow J."/>
            <person name="Eisen J.A."/>
            <person name="Markowitz V."/>
            <person name="Kyrpides N.C."/>
            <person name="Klenk H.-P."/>
            <person name="Hugenholtz P."/>
        </authorList>
    </citation>
    <scope>NUCLEOTIDE SEQUENCE [LARGE SCALE GENOMIC DNA]</scope>
    <source>
        <strain evidence="12">DSM 14684 / CIP 108061 / JCM 11494 / NBRC 100937 / ID131577</strain>
    </source>
</reference>
<dbReference type="Pfam" id="PF02537">
    <property type="entry name" value="CRCB"/>
    <property type="match status" value="1"/>
</dbReference>
<feature type="binding site" evidence="10">
    <location>
        <position position="82"/>
    </location>
    <ligand>
        <name>Na(+)</name>
        <dbReference type="ChEBI" id="CHEBI:29101"/>
        <note>structural</note>
    </ligand>
</feature>
<dbReference type="KEGG" id="cwo:Cwoe_5763"/>
<accession>D3F1Y3</accession>
<dbReference type="Proteomes" id="UP000008229">
    <property type="component" value="Chromosome"/>
</dbReference>
<evidence type="ECO:0000256" key="3">
    <source>
        <dbReference type="ARBA" id="ARBA00022692"/>
    </source>
</evidence>
<protein>
    <recommendedName>
        <fullName evidence="10">Fluoride-specific ion channel FluC</fullName>
    </recommendedName>
</protein>
<keyword evidence="6 10" id="KW-0407">Ion channel</keyword>
<dbReference type="HOGENOM" id="CLU_114342_1_1_11"/>
<evidence type="ECO:0000313" key="12">
    <source>
        <dbReference type="Proteomes" id="UP000008229"/>
    </source>
</evidence>
<dbReference type="eggNOG" id="COG0239">
    <property type="taxonomic scope" value="Bacteria"/>
</dbReference>
<evidence type="ECO:0000313" key="11">
    <source>
        <dbReference type="EMBL" id="ADB54164.1"/>
    </source>
</evidence>
<dbReference type="InterPro" id="IPR003691">
    <property type="entry name" value="FluC"/>
</dbReference>
<evidence type="ECO:0000256" key="1">
    <source>
        <dbReference type="ARBA" id="ARBA00004651"/>
    </source>
</evidence>
<evidence type="ECO:0000256" key="6">
    <source>
        <dbReference type="ARBA" id="ARBA00023303"/>
    </source>
</evidence>
<keyword evidence="10" id="KW-0813">Transport</keyword>
<evidence type="ECO:0000256" key="2">
    <source>
        <dbReference type="ARBA" id="ARBA00022475"/>
    </source>
</evidence>